<dbReference type="GO" id="GO:0033013">
    <property type="term" value="P:tetrapyrrole metabolic process"/>
    <property type="evidence" value="ECO:0007669"/>
    <property type="project" value="UniProtKB-ARBA"/>
</dbReference>
<dbReference type="RefSeq" id="WP_072879144.1">
    <property type="nucleotide sequence ID" value="NZ_FQVT01000005.1"/>
</dbReference>
<dbReference type="AlphaFoldDB" id="A0A1M5H6X7"/>
<dbReference type="STRING" id="1073325.SAMN05444483_10515"/>
<keyword evidence="3 6" id="KW-0812">Transmembrane</keyword>
<feature type="transmembrane region" description="Helical" evidence="6">
    <location>
        <begin position="81"/>
        <end position="100"/>
    </location>
</feature>
<dbReference type="PIRSF" id="PIRSF005859">
    <property type="entry name" value="PBR"/>
    <property type="match status" value="1"/>
</dbReference>
<dbReference type="InterPro" id="IPR038330">
    <property type="entry name" value="TspO/MBR-related_sf"/>
</dbReference>
<dbReference type="CDD" id="cd15904">
    <property type="entry name" value="TSPO_MBR"/>
    <property type="match status" value="1"/>
</dbReference>
<feature type="transmembrane region" description="Helical" evidence="6">
    <location>
        <begin position="106"/>
        <end position="126"/>
    </location>
</feature>
<evidence type="ECO:0000256" key="6">
    <source>
        <dbReference type="SAM" id="Phobius"/>
    </source>
</evidence>
<dbReference type="GO" id="GO:0016020">
    <property type="term" value="C:membrane"/>
    <property type="evidence" value="ECO:0007669"/>
    <property type="project" value="UniProtKB-SubCell"/>
</dbReference>
<dbReference type="Proteomes" id="UP000183945">
    <property type="component" value="Unassembled WGS sequence"/>
</dbReference>
<evidence type="ECO:0000256" key="2">
    <source>
        <dbReference type="ARBA" id="ARBA00007524"/>
    </source>
</evidence>
<comment type="similarity">
    <text evidence="2">Belongs to the TspO/BZRP family.</text>
</comment>
<feature type="transmembrane region" description="Helical" evidence="6">
    <location>
        <begin position="50"/>
        <end position="69"/>
    </location>
</feature>
<keyword evidence="4 6" id="KW-1133">Transmembrane helix</keyword>
<evidence type="ECO:0000313" key="8">
    <source>
        <dbReference type="Proteomes" id="UP000183945"/>
    </source>
</evidence>
<accession>A0A1M5H6X7</accession>
<dbReference type="PANTHER" id="PTHR10057">
    <property type="entry name" value="PERIPHERAL-TYPE BENZODIAZEPINE RECEPTOR"/>
    <property type="match status" value="1"/>
</dbReference>
<proteinExistence type="inferred from homology"/>
<dbReference type="FunFam" id="1.20.1260.100:FF:000001">
    <property type="entry name" value="translocator protein 2"/>
    <property type="match status" value="1"/>
</dbReference>
<protein>
    <submittedName>
        <fullName evidence="7">TspO and MBR related proteins</fullName>
    </submittedName>
</protein>
<evidence type="ECO:0000256" key="3">
    <source>
        <dbReference type="ARBA" id="ARBA00022692"/>
    </source>
</evidence>
<name>A0A1M5H6X7_SALEC</name>
<dbReference type="InterPro" id="IPR004307">
    <property type="entry name" value="TspO_MBR"/>
</dbReference>
<dbReference type="Pfam" id="PF03073">
    <property type="entry name" value="TspO_MBR"/>
    <property type="match status" value="1"/>
</dbReference>
<reference evidence="8" key="1">
    <citation type="submission" date="2016-11" db="EMBL/GenBank/DDBJ databases">
        <authorList>
            <person name="Varghese N."/>
            <person name="Submissions S."/>
        </authorList>
    </citation>
    <scope>NUCLEOTIDE SEQUENCE [LARGE SCALE GENOMIC DNA]</scope>
    <source>
        <strain evidence="8">DSM 24579</strain>
    </source>
</reference>
<evidence type="ECO:0000313" key="7">
    <source>
        <dbReference type="EMBL" id="SHG11750.1"/>
    </source>
</evidence>
<gene>
    <name evidence="7" type="ORF">SAMN05444483_10515</name>
</gene>
<dbReference type="EMBL" id="FQVT01000005">
    <property type="protein sequence ID" value="SHG11750.1"/>
    <property type="molecule type" value="Genomic_DNA"/>
</dbReference>
<dbReference type="Gene3D" id="1.20.1260.100">
    <property type="entry name" value="TspO/MBR protein"/>
    <property type="match status" value="1"/>
</dbReference>
<organism evidence="7 8">
    <name type="scientific">Salegentibacter echinorum</name>
    <dbReference type="NCBI Taxonomy" id="1073325"/>
    <lineage>
        <taxon>Bacteria</taxon>
        <taxon>Pseudomonadati</taxon>
        <taxon>Bacteroidota</taxon>
        <taxon>Flavobacteriia</taxon>
        <taxon>Flavobacteriales</taxon>
        <taxon>Flavobacteriaceae</taxon>
        <taxon>Salegentibacter</taxon>
    </lineage>
</organism>
<evidence type="ECO:0000256" key="5">
    <source>
        <dbReference type="ARBA" id="ARBA00023136"/>
    </source>
</evidence>
<evidence type="ECO:0000256" key="1">
    <source>
        <dbReference type="ARBA" id="ARBA00004141"/>
    </source>
</evidence>
<feature type="transmembrane region" description="Helical" evidence="6">
    <location>
        <begin position="133"/>
        <end position="152"/>
    </location>
</feature>
<evidence type="ECO:0000256" key="4">
    <source>
        <dbReference type="ARBA" id="ARBA00022989"/>
    </source>
</evidence>
<keyword evidence="8" id="KW-1185">Reference proteome</keyword>
<sequence length="158" mass="18163">MTRKLLFQSSAAIGICLFFGFLGAIATQTGIDGWYPQLNKPWFHPPTWIFGPVWIGMYILMGVAAGIVWNKGFYHKWVKTALYHFGFQLLLNGSWSLLFFGMQQPLLALLNIIALFILVLLTIKWFKVVSLTATYLLIPYAVWVLFALVLNFEIWRLN</sequence>
<comment type="subcellular location">
    <subcellularLocation>
        <location evidence="1">Membrane</location>
        <topology evidence="1">Multi-pass membrane protein</topology>
    </subcellularLocation>
</comment>
<keyword evidence="5 6" id="KW-0472">Membrane</keyword>
<dbReference type="OrthoDB" id="9795496at2"/>
<dbReference type="PANTHER" id="PTHR10057:SF0">
    <property type="entry name" value="TRANSLOCATOR PROTEIN"/>
    <property type="match status" value="1"/>
</dbReference>